<evidence type="ECO:0000313" key="1">
    <source>
        <dbReference type="EMBL" id="KAF2830022.1"/>
    </source>
</evidence>
<sequence length="517" mass="58262">MATSSRYPCLNWRESTIGCWQREIDETERFYTYLAKSYEGTERMFFAITGLVSLHISLSEQLSLPETSQLVERALREAWLRLRYDHPTIASYVAYDVFEGRWIKTYNAFTQGFVNDQTEEWLQATFVPITSTLSGQEWCNSDPLAPKFPTLFIITSPDPVGTGRTLRYDLVIRSPHDIMDGIGTLQLLDNLLRHAAQAFEIPNSWSPPPPGSECRNLSPPLRIAAAIPPILTLDQQDCLQRIIARNEPLRRDIEVLTMPFKRGKMVPGKHQRIAHELSVFDTARVLEECKRHDATITHVYHAAVAITVRDKQVRGPTSRQARYINYALINERSKCIEDYGSAKHAAAVYHSVSGDALALDVTIPAAKQDERNQEQDREEFRTLTKLVKQFYHEVRDSPDNLALAPSFWSMATPHLTNPASAPHETPIPSPNEAPSVSISSMGVVEKIVAPQHGPFKIDDAWVTGEELGTGLGIFLGTWEGILRLSAAYNDAWHDKEEVGAFLDRLQEVVWNGLGLND</sequence>
<proteinExistence type="predicted"/>
<keyword evidence="2" id="KW-1185">Reference proteome</keyword>
<dbReference type="InterPro" id="IPR023213">
    <property type="entry name" value="CAT-like_dom_sf"/>
</dbReference>
<gene>
    <name evidence="1" type="ORF">CC86DRAFT_367901</name>
</gene>
<dbReference type="PANTHER" id="PTHR42034">
    <property type="entry name" value="CHROMOSOME 7, WHOLE GENOME SHOTGUN SEQUENCE-RELATED"/>
    <property type="match status" value="1"/>
</dbReference>
<dbReference type="EMBL" id="MU006220">
    <property type="protein sequence ID" value="KAF2830022.1"/>
    <property type="molecule type" value="Genomic_DNA"/>
</dbReference>
<evidence type="ECO:0008006" key="3">
    <source>
        <dbReference type="Google" id="ProtNLM"/>
    </source>
</evidence>
<dbReference type="PANTHER" id="PTHR42034:SF1">
    <property type="entry name" value="CONDENSATION DOMAIN-CONTAINING PROTEIN"/>
    <property type="match status" value="1"/>
</dbReference>
<dbReference type="Gene3D" id="3.30.559.30">
    <property type="entry name" value="Nonribosomal peptide synthetase, condensation domain"/>
    <property type="match status" value="1"/>
</dbReference>
<dbReference type="OrthoDB" id="2548233at2759"/>
<evidence type="ECO:0000313" key="2">
    <source>
        <dbReference type="Proteomes" id="UP000799424"/>
    </source>
</evidence>
<name>A0A6A7A9R3_9PLEO</name>
<dbReference type="Proteomes" id="UP000799424">
    <property type="component" value="Unassembled WGS sequence"/>
</dbReference>
<accession>A0A6A7A9R3</accession>
<reference evidence="1" key="1">
    <citation type="journal article" date="2020" name="Stud. Mycol.">
        <title>101 Dothideomycetes genomes: a test case for predicting lifestyles and emergence of pathogens.</title>
        <authorList>
            <person name="Haridas S."/>
            <person name="Albert R."/>
            <person name="Binder M."/>
            <person name="Bloem J."/>
            <person name="Labutti K."/>
            <person name="Salamov A."/>
            <person name="Andreopoulos B."/>
            <person name="Baker S."/>
            <person name="Barry K."/>
            <person name="Bills G."/>
            <person name="Bluhm B."/>
            <person name="Cannon C."/>
            <person name="Castanera R."/>
            <person name="Culley D."/>
            <person name="Daum C."/>
            <person name="Ezra D."/>
            <person name="Gonzalez J."/>
            <person name="Henrissat B."/>
            <person name="Kuo A."/>
            <person name="Liang C."/>
            <person name="Lipzen A."/>
            <person name="Lutzoni F."/>
            <person name="Magnuson J."/>
            <person name="Mondo S."/>
            <person name="Nolan M."/>
            <person name="Ohm R."/>
            <person name="Pangilinan J."/>
            <person name="Park H.-J."/>
            <person name="Ramirez L."/>
            <person name="Alfaro M."/>
            <person name="Sun H."/>
            <person name="Tritt A."/>
            <person name="Yoshinaga Y."/>
            <person name="Zwiers L.-H."/>
            <person name="Turgeon B."/>
            <person name="Goodwin S."/>
            <person name="Spatafora J."/>
            <person name="Crous P."/>
            <person name="Grigoriev I."/>
        </authorList>
    </citation>
    <scope>NUCLEOTIDE SEQUENCE</scope>
    <source>
        <strain evidence="1">CBS 113818</strain>
    </source>
</reference>
<organism evidence="1 2">
    <name type="scientific">Ophiobolus disseminans</name>
    <dbReference type="NCBI Taxonomy" id="1469910"/>
    <lineage>
        <taxon>Eukaryota</taxon>
        <taxon>Fungi</taxon>
        <taxon>Dikarya</taxon>
        <taxon>Ascomycota</taxon>
        <taxon>Pezizomycotina</taxon>
        <taxon>Dothideomycetes</taxon>
        <taxon>Pleosporomycetidae</taxon>
        <taxon>Pleosporales</taxon>
        <taxon>Pleosporineae</taxon>
        <taxon>Phaeosphaeriaceae</taxon>
        <taxon>Ophiobolus</taxon>
    </lineage>
</organism>
<dbReference type="AlphaFoldDB" id="A0A6A7A9R3"/>
<protein>
    <recommendedName>
        <fullName evidence="3">CoA-dependent acyltransferase</fullName>
    </recommendedName>
</protein>
<dbReference type="Gene3D" id="3.30.559.10">
    <property type="entry name" value="Chloramphenicol acetyltransferase-like domain"/>
    <property type="match status" value="1"/>
</dbReference>